<feature type="transmembrane region" description="Helical" evidence="6">
    <location>
        <begin position="45"/>
        <end position="65"/>
    </location>
</feature>
<feature type="transmembrane region" description="Helical" evidence="6">
    <location>
        <begin position="128"/>
        <end position="146"/>
    </location>
</feature>
<keyword evidence="8" id="KW-1185">Reference proteome</keyword>
<feature type="transmembrane region" description="Helical" evidence="6">
    <location>
        <begin position="86"/>
        <end position="108"/>
    </location>
</feature>
<evidence type="ECO:0000256" key="1">
    <source>
        <dbReference type="ARBA" id="ARBA00004651"/>
    </source>
</evidence>
<dbReference type="GO" id="GO:0005886">
    <property type="term" value="C:plasma membrane"/>
    <property type="evidence" value="ECO:0007669"/>
    <property type="project" value="UniProtKB-SubCell"/>
</dbReference>
<organism evidence="7 8">
    <name type="scientific">Dasania phycosphaerae</name>
    <dbReference type="NCBI Taxonomy" id="2950436"/>
    <lineage>
        <taxon>Bacteria</taxon>
        <taxon>Pseudomonadati</taxon>
        <taxon>Pseudomonadota</taxon>
        <taxon>Gammaproteobacteria</taxon>
        <taxon>Cellvibrionales</taxon>
        <taxon>Spongiibacteraceae</taxon>
        <taxon>Dasania</taxon>
    </lineage>
</organism>
<sequence length="463" mass="49796">MKQETIIKKDSFKRTLGFKALLAVAIGLVVSQGVMVIMLQGAGFAGLGFFIAMAIGYLLAVSYVFSFSELALMFPRAGTLSTYTEVAIGHFPAIVSVFSGYVVVAMFATSAELVLIDLLLEHLFPGLIPPYVVAFGMLLLFTLLNIKGVDIFAKLQSVLAYTMILFLLLIGGVASYGGIAEPQAGINLTENINPMGIGVLSLVALAVWGFVGAEFVCPLVEETKQPEKNVPRSMLAGVSIIFVIYILYCLGAMLFVPGETLASAALPHLEFVKAVFGEQGLVFLTVAAITATCSTVNTSLAAVPRMIYGMAHNGQTFSAFKTLHKKYQTPWIAIVFIAAVTGLPILIYGRNADAILLLLTGAAISWLVAYIIAHVDVIVLRYRLPNQSRPFKTPFYPLPQILGIAGMIYGIIYAAPSEELEFQIMMIAGSVLLIGCVLAALWVKLVMKRGLFEPSTVSEALND</sequence>
<feature type="transmembrane region" description="Helical" evidence="6">
    <location>
        <begin position="281"/>
        <end position="308"/>
    </location>
</feature>
<dbReference type="GO" id="GO:0022857">
    <property type="term" value="F:transmembrane transporter activity"/>
    <property type="evidence" value="ECO:0007669"/>
    <property type="project" value="InterPro"/>
</dbReference>
<evidence type="ECO:0000313" key="7">
    <source>
        <dbReference type="EMBL" id="MCZ0865583.1"/>
    </source>
</evidence>
<protein>
    <submittedName>
        <fullName evidence="7">APC family permease</fullName>
    </submittedName>
</protein>
<feature type="transmembrane region" description="Helical" evidence="6">
    <location>
        <begin position="354"/>
        <end position="373"/>
    </location>
</feature>
<dbReference type="RefSeq" id="WP_258331728.1">
    <property type="nucleotide sequence ID" value="NZ_JAPTGG010000007.1"/>
</dbReference>
<feature type="transmembrane region" description="Helical" evidence="6">
    <location>
        <begin position="394"/>
        <end position="416"/>
    </location>
</feature>
<keyword evidence="4 6" id="KW-1133">Transmembrane helix</keyword>
<accession>A0A9J6RN46</accession>
<feature type="transmembrane region" description="Helical" evidence="6">
    <location>
        <begin position="199"/>
        <end position="221"/>
    </location>
</feature>
<comment type="subcellular location">
    <subcellularLocation>
        <location evidence="1">Cell membrane</location>
        <topology evidence="1">Multi-pass membrane protein</topology>
    </subcellularLocation>
</comment>
<dbReference type="InterPro" id="IPR050367">
    <property type="entry name" value="APC_superfamily"/>
</dbReference>
<feature type="transmembrane region" description="Helical" evidence="6">
    <location>
        <begin position="158"/>
        <end position="179"/>
    </location>
</feature>
<comment type="caution">
    <text evidence="7">The sequence shown here is derived from an EMBL/GenBank/DDBJ whole genome shotgun (WGS) entry which is preliminary data.</text>
</comment>
<evidence type="ECO:0000256" key="6">
    <source>
        <dbReference type="SAM" id="Phobius"/>
    </source>
</evidence>
<dbReference type="EMBL" id="JAPTGG010000007">
    <property type="protein sequence ID" value="MCZ0865583.1"/>
    <property type="molecule type" value="Genomic_DNA"/>
</dbReference>
<evidence type="ECO:0000256" key="2">
    <source>
        <dbReference type="ARBA" id="ARBA00022475"/>
    </source>
</evidence>
<evidence type="ECO:0000256" key="4">
    <source>
        <dbReference type="ARBA" id="ARBA00022989"/>
    </source>
</evidence>
<feature type="transmembrane region" description="Helical" evidence="6">
    <location>
        <begin position="329"/>
        <end position="348"/>
    </location>
</feature>
<keyword evidence="3 6" id="KW-0812">Transmembrane</keyword>
<proteinExistence type="predicted"/>
<dbReference type="Proteomes" id="UP001069090">
    <property type="component" value="Unassembled WGS sequence"/>
</dbReference>
<feature type="transmembrane region" description="Helical" evidence="6">
    <location>
        <begin position="233"/>
        <end position="256"/>
    </location>
</feature>
<keyword evidence="5 6" id="KW-0472">Membrane</keyword>
<evidence type="ECO:0000256" key="3">
    <source>
        <dbReference type="ARBA" id="ARBA00022692"/>
    </source>
</evidence>
<dbReference type="Gene3D" id="1.20.1740.10">
    <property type="entry name" value="Amino acid/polyamine transporter I"/>
    <property type="match status" value="1"/>
</dbReference>
<dbReference type="AlphaFoldDB" id="A0A9J6RN46"/>
<name>A0A9J6RN46_9GAMM</name>
<dbReference type="InterPro" id="IPR002293">
    <property type="entry name" value="AA/rel_permease1"/>
</dbReference>
<feature type="transmembrane region" description="Helical" evidence="6">
    <location>
        <begin position="422"/>
        <end position="443"/>
    </location>
</feature>
<dbReference type="Pfam" id="PF13520">
    <property type="entry name" value="AA_permease_2"/>
    <property type="match status" value="1"/>
</dbReference>
<keyword evidence="2" id="KW-1003">Cell membrane</keyword>
<evidence type="ECO:0000313" key="8">
    <source>
        <dbReference type="Proteomes" id="UP001069090"/>
    </source>
</evidence>
<evidence type="ECO:0000256" key="5">
    <source>
        <dbReference type="ARBA" id="ARBA00023136"/>
    </source>
</evidence>
<feature type="transmembrane region" description="Helical" evidence="6">
    <location>
        <begin position="20"/>
        <end position="39"/>
    </location>
</feature>
<dbReference type="PANTHER" id="PTHR42770:SF12">
    <property type="entry name" value="AMINO ACID TRANSPORTER"/>
    <property type="match status" value="1"/>
</dbReference>
<dbReference type="PIRSF" id="PIRSF006060">
    <property type="entry name" value="AA_transporter"/>
    <property type="match status" value="1"/>
</dbReference>
<reference evidence="7 8" key="1">
    <citation type="submission" date="2022-12" db="EMBL/GenBank/DDBJ databases">
        <title>Dasania phycosphaerae sp. nov., isolated from particulate material of the south coast of Korea.</title>
        <authorList>
            <person name="Jiang Y."/>
        </authorList>
    </citation>
    <scope>NUCLEOTIDE SEQUENCE [LARGE SCALE GENOMIC DNA]</scope>
    <source>
        <strain evidence="7 8">GY-19</strain>
    </source>
</reference>
<gene>
    <name evidence="7" type="ORF">O0V09_10245</name>
</gene>
<dbReference type="PANTHER" id="PTHR42770">
    <property type="entry name" value="AMINO ACID TRANSPORTER-RELATED"/>
    <property type="match status" value="1"/>
</dbReference>